<evidence type="ECO:0000313" key="3">
    <source>
        <dbReference type="EMBL" id="CAF3807284.1"/>
    </source>
</evidence>
<dbReference type="PROSITE" id="PS50994">
    <property type="entry name" value="INTEGRASE"/>
    <property type="match status" value="1"/>
</dbReference>
<dbReference type="InterPro" id="IPR036397">
    <property type="entry name" value="RNaseH_sf"/>
</dbReference>
<dbReference type="EMBL" id="CAJNOQ010003934">
    <property type="protein sequence ID" value="CAF1036755.1"/>
    <property type="molecule type" value="Genomic_DNA"/>
</dbReference>
<comment type="caution">
    <text evidence="2">The sequence shown here is derived from an EMBL/GenBank/DDBJ whole genome shotgun (WGS) entry which is preliminary data.</text>
</comment>
<dbReference type="InterPro" id="IPR001584">
    <property type="entry name" value="Integrase_cat-core"/>
</dbReference>
<dbReference type="EMBL" id="CAJOBC010003934">
    <property type="protein sequence ID" value="CAF3807284.1"/>
    <property type="molecule type" value="Genomic_DNA"/>
</dbReference>
<name>A0A814JDY4_9BILA</name>
<dbReference type="PANTHER" id="PTHR37984">
    <property type="entry name" value="PROTEIN CBG26694"/>
    <property type="match status" value="1"/>
</dbReference>
<gene>
    <name evidence="2" type="ORF">GPM918_LOCUS15566</name>
    <name evidence="3" type="ORF">SRO942_LOCUS15566</name>
</gene>
<dbReference type="GO" id="GO:0003676">
    <property type="term" value="F:nucleic acid binding"/>
    <property type="evidence" value="ECO:0007669"/>
    <property type="project" value="InterPro"/>
</dbReference>
<proteinExistence type="predicted"/>
<dbReference type="PANTHER" id="PTHR37984:SF15">
    <property type="entry name" value="INTEGRASE CATALYTIC DOMAIN-CONTAINING PROTEIN"/>
    <property type="match status" value="1"/>
</dbReference>
<evidence type="ECO:0000313" key="2">
    <source>
        <dbReference type="EMBL" id="CAF1036755.1"/>
    </source>
</evidence>
<reference evidence="2" key="1">
    <citation type="submission" date="2021-02" db="EMBL/GenBank/DDBJ databases">
        <authorList>
            <person name="Nowell W R."/>
        </authorList>
    </citation>
    <scope>NUCLEOTIDE SEQUENCE</scope>
</reference>
<sequence>MWSADVLQVMPKSSENDENAVFCCDASEVAKRLRELFYVFGPPRLLHSDNGREFVADVIQDLKVLFPGMYFVRGRRRHPQSQGCVERANGVLTAALGKWLTTTKSLNWSEGLAPVVYGINTRVASATKCTPHEVMFGQKPRCDQEFWKIVQESNIVDEEQLSTPVDDIIDNTVLDDGLVTTDSAMNSTMTIDNEAFPLYDNTTADDVNSPSLLDQSSTSVCAAPVLNPLSSASVSSSNDNLISFDSPKSPAKTIEPNSKSNSCVNILDELDALVNSPVKTTSLSSLSLSTVVVASSNTIENSNFVPAFISPPFNSLPSVVQSPRHKSVRKQATENYLATANKKRKLYEEHLQNLAETLNVGDCVGINIHDVDRTNTDPKLLPCLIFSKEKKEDSVVFQLACQFGKLVSSFTAESLVSLKAVCPSELKSVDPAELKSITLIEACKLFVRGSVSGATCDCKSQCATKHCSCKKANVNCSTKCHSKRSAGCKNME</sequence>
<dbReference type="Proteomes" id="UP000663829">
    <property type="component" value="Unassembled WGS sequence"/>
</dbReference>
<dbReference type="SUPFAM" id="SSF53098">
    <property type="entry name" value="Ribonuclease H-like"/>
    <property type="match status" value="1"/>
</dbReference>
<accession>A0A814JDY4</accession>
<dbReference type="InterPro" id="IPR012337">
    <property type="entry name" value="RNaseH-like_sf"/>
</dbReference>
<protein>
    <recommendedName>
        <fullName evidence="1">Integrase catalytic domain-containing protein</fullName>
    </recommendedName>
</protein>
<keyword evidence="4" id="KW-1185">Reference proteome</keyword>
<evidence type="ECO:0000259" key="1">
    <source>
        <dbReference type="PROSITE" id="PS50994"/>
    </source>
</evidence>
<dbReference type="GO" id="GO:0015074">
    <property type="term" value="P:DNA integration"/>
    <property type="evidence" value="ECO:0007669"/>
    <property type="project" value="InterPro"/>
</dbReference>
<dbReference type="Gene3D" id="3.30.420.10">
    <property type="entry name" value="Ribonuclease H-like superfamily/Ribonuclease H"/>
    <property type="match status" value="1"/>
</dbReference>
<dbReference type="AlphaFoldDB" id="A0A814JDY4"/>
<feature type="domain" description="Integrase catalytic" evidence="1">
    <location>
        <begin position="25"/>
        <end position="139"/>
    </location>
</feature>
<organism evidence="2 4">
    <name type="scientific">Didymodactylos carnosus</name>
    <dbReference type="NCBI Taxonomy" id="1234261"/>
    <lineage>
        <taxon>Eukaryota</taxon>
        <taxon>Metazoa</taxon>
        <taxon>Spiralia</taxon>
        <taxon>Gnathifera</taxon>
        <taxon>Rotifera</taxon>
        <taxon>Eurotatoria</taxon>
        <taxon>Bdelloidea</taxon>
        <taxon>Philodinida</taxon>
        <taxon>Philodinidae</taxon>
        <taxon>Didymodactylos</taxon>
    </lineage>
</organism>
<evidence type="ECO:0000313" key="4">
    <source>
        <dbReference type="Proteomes" id="UP000663829"/>
    </source>
</evidence>
<dbReference type="InterPro" id="IPR050951">
    <property type="entry name" value="Retrovirus_Pol_polyprotein"/>
</dbReference>
<dbReference type="Proteomes" id="UP000681722">
    <property type="component" value="Unassembled WGS sequence"/>
</dbReference>